<organism evidence="2">
    <name type="scientific">freshwater metagenome</name>
    <dbReference type="NCBI Taxonomy" id="449393"/>
    <lineage>
        <taxon>unclassified sequences</taxon>
        <taxon>metagenomes</taxon>
        <taxon>ecological metagenomes</taxon>
    </lineage>
</organism>
<name>A0A6J6HDR6_9ZZZZ</name>
<dbReference type="Pfam" id="PF00583">
    <property type="entry name" value="Acetyltransf_1"/>
    <property type="match status" value="1"/>
</dbReference>
<sequence>MLRAESDSEGRARVAGADDIEVLSGLATDLHRALRSERGGLAHLALYGRKEPLAESFATDTSDPGVLVVSGTVARMVLGYAVCRLTETREHTLVAVIEEIYTDPDARRVGVGEAMLDLITEWATERGATGIDAIALPGMRDTKNFFERFGLTARAITVHKKLT</sequence>
<dbReference type="GO" id="GO:0016747">
    <property type="term" value="F:acyltransferase activity, transferring groups other than amino-acyl groups"/>
    <property type="evidence" value="ECO:0007669"/>
    <property type="project" value="InterPro"/>
</dbReference>
<protein>
    <submittedName>
        <fullName evidence="2">Unannotated protein</fullName>
    </submittedName>
</protein>
<evidence type="ECO:0000313" key="2">
    <source>
        <dbReference type="EMBL" id="CAB4611106.1"/>
    </source>
</evidence>
<dbReference type="CDD" id="cd04301">
    <property type="entry name" value="NAT_SF"/>
    <property type="match status" value="1"/>
</dbReference>
<gene>
    <name evidence="2" type="ORF">UFOPK1835_01096</name>
</gene>
<dbReference type="InterPro" id="IPR016181">
    <property type="entry name" value="Acyl_CoA_acyltransferase"/>
</dbReference>
<dbReference type="SUPFAM" id="SSF55729">
    <property type="entry name" value="Acyl-CoA N-acyltransferases (Nat)"/>
    <property type="match status" value="1"/>
</dbReference>
<feature type="domain" description="N-acetyltransferase" evidence="1">
    <location>
        <begin position="20"/>
        <end position="163"/>
    </location>
</feature>
<proteinExistence type="predicted"/>
<evidence type="ECO:0000259" key="1">
    <source>
        <dbReference type="PROSITE" id="PS51186"/>
    </source>
</evidence>
<dbReference type="PROSITE" id="PS51186">
    <property type="entry name" value="GNAT"/>
    <property type="match status" value="1"/>
</dbReference>
<dbReference type="EMBL" id="CAEZUP010000042">
    <property type="protein sequence ID" value="CAB4611106.1"/>
    <property type="molecule type" value="Genomic_DNA"/>
</dbReference>
<reference evidence="2" key="1">
    <citation type="submission" date="2020-05" db="EMBL/GenBank/DDBJ databases">
        <authorList>
            <person name="Chiriac C."/>
            <person name="Salcher M."/>
            <person name="Ghai R."/>
            <person name="Kavagutti S V."/>
        </authorList>
    </citation>
    <scope>NUCLEOTIDE SEQUENCE</scope>
</reference>
<dbReference type="InterPro" id="IPR000182">
    <property type="entry name" value="GNAT_dom"/>
</dbReference>
<dbReference type="AlphaFoldDB" id="A0A6J6HDR6"/>
<accession>A0A6J6HDR6</accession>
<dbReference type="Gene3D" id="3.40.630.30">
    <property type="match status" value="1"/>
</dbReference>